<dbReference type="GO" id="GO:0005524">
    <property type="term" value="F:ATP binding"/>
    <property type="evidence" value="ECO:0007669"/>
    <property type="project" value="UniProtKB-UniRule"/>
</dbReference>
<evidence type="ECO:0000259" key="17">
    <source>
        <dbReference type="Pfam" id="PF02874"/>
    </source>
</evidence>
<dbReference type="InterPro" id="IPR004100">
    <property type="entry name" value="ATPase_F1/V1/A1_a/bsu_N"/>
</dbReference>
<evidence type="ECO:0000256" key="1">
    <source>
        <dbReference type="ARBA" id="ARBA00003784"/>
    </source>
</evidence>
<dbReference type="Proteomes" id="UP000886845">
    <property type="component" value="Unassembled WGS sequence"/>
</dbReference>
<dbReference type="InterPro" id="IPR000793">
    <property type="entry name" value="ATP_synth_asu_C"/>
</dbReference>
<dbReference type="FunFam" id="3.40.50.300:FF:000002">
    <property type="entry name" value="ATP synthase subunit alpha"/>
    <property type="match status" value="1"/>
</dbReference>
<comment type="caution">
    <text evidence="18">The sequence shown here is derived from an EMBL/GenBank/DDBJ whole genome shotgun (WGS) entry which is preliminary data.</text>
</comment>
<evidence type="ECO:0000256" key="4">
    <source>
        <dbReference type="ARBA" id="ARBA00022448"/>
    </source>
</evidence>
<dbReference type="InterPro" id="IPR005294">
    <property type="entry name" value="ATP_synth_F1_asu"/>
</dbReference>
<accession>A0A9D1T3E5</accession>
<evidence type="ECO:0000256" key="2">
    <source>
        <dbReference type="ARBA" id="ARBA00004370"/>
    </source>
</evidence>
<feature type="domain" description="ATPase F1/V1/A1 complex alpha/beta subunit N-terminal" evidence="17">
    <location>
        <begin position="29"/>
        <end position="94"/>
    </location>
</feature>
<dbReference type="CDD" id="cd01132">
    <property type="entry name" value="F1-ATPase_alpha_CD"/>
    <property type="match status" value="1"/>
</dbReference>
<dbReference type="SUPFAM" id="SSF47917">
    <property type="entry name" value="C-terminal domain of alpha and beta subunits of F1 ATP synthase"/>
    <property type="match status" value="1"/>
</dbReference>
<dbReference type="Pfam" id="PF02874">
    <property type="entry name" value="ATP-synt_ab_N"/>
    <property type="match status" value="1"/>
</dbReference>
<evidence type="ECO:0000313" key="18">
    <source>
        <dbReference type="EMBL" id="HIV09238.1"/>
    </source>
</evidence>
<dbReference type="NCBIfam" id="NF009884">
    <property type="entry name" value="PRK13343.1"/>
    <property type="match status" value="1"/>
</dbReference>
<keyword evidence="9 14" id="KW-0406">Ion transport</keyword>
<evidence type="ECO:0000256" key="8">
    <source>
        <dbReference type="ARBA" id="ARBA00022967"/>
    </source>
</evidence>
<reference evidence="18" key="1">
    <citation type="submission" date="2020-10" db="EMBL/GenBank/DDBJ databases">
        <authorList>
            <person name="Gilroy R."/>
        </authorList>
    </citation>
    <scope>NUCLEOTIDE SEQUENCE</scope>
    <source>
        <strain evidence="18">35461</strain>
    </source>
</reference>
<evidence type="ECO:0000259" key="16">
    <source>
        <dbReference type="Pfam" id="PF00306"/>
    </source>
</evidence>
<evidence type="ECO:0000256" key="12">
    <source>
        <dbReference type="ARBA" id="ARBA00023310"/>
    </source>
</evidence>
<proteinExistence type="inferred from homology"/>
<evidence type="ECO:0000256" key="10">
    <source>
        <dbReference type="ARBA" id="ARBA00023136"/>
    </source>
</evidence>
<feature type="domain" description="ATPase F1/V1/A1 complex alpha/beta subunit nucleotide-binding" evidence="15">
    <location>
        <begin position="151"/>
        <end position="366"/>
    </location>
</feature>
<evidence type="ECO:0000256" key="3">
    <source>
        <dbReference type="ARBA" id="ARBA00008936"/>
    </source>
</evidence>
<dbReference type="AlphaFoldDB" id="A0A9D1T3E5"/>
<dbReference type="InterPro" id="IPR033732">
    <property type="entry name" value="ATP_synth_F1_a_nt-bd_dom"/>
</dbReference>
<feature type="site" description="Required for activity" evidence="14">
    <location>
        <position position="364"/>
    </location>
</feature>
<dbReference type="HAMAP" id="MF_01346">
    <property type="entry name" value="ATP_synth_alpha_bact"/>
    <property type="match status" value="1"/>
</dbReference>
<dbReference type="CDD" id="cd18116">
    <property type="entry name" value="ATP-synt_F1_alpha_N"/>
    <property type="match status" value="1"/>
</dbReference>
<dbReference type="GO" id="GO:0043531">
    <property type="term" value="F:ADP binding"/>
    <property type="evidence" value="ECO:0007669"/>
    <property type="project" value="TreeGrafter"/>
</dbReference>
<dbReference type="Pfam" id="PF00006">
    <property type="entry name" value="ATP-synt_ab"/>
    <property type="match status" value="1"/>
</dbReference>
<evidence type="ECO:0000259" key="15">
    <source>
        <dbReference type="Pfam" id="PF00006"/>
    </source>
</evidence>
<organism evidence="18 19">
    <name type="scientific">Candidatus Spyradenecus faecavium</name>
    <dbReference type="NCBI Taxonomy" id="2840947"/>
    <lineage>
        <taxon>Bacteria</taxon>
        <taxon>Pseudomonadati</taxon>
        <taxon>Lentisphaerota</taxon>
        <taxon>Lentisphaeria</taxon>
        <taxon>Lentisphaerales</taxon>
        <taxon>Lentisphaeraceae</taxon>
        <taxon>Lentisphaeraceae incertae sedis</taxon>
        <taxon>Candidatus Spyradenecus</taxon>
    </lineage>
</organism>
<feature type="domain" description="ATP synthase alpha subunit C-terminal" evidence="16">
    <location>
        <begin position="373"/>
        <end position="499"/>
    </location>
</feature>
<dbReference type="GO" id="GO:0046933">
    <property type="term" value="F:proton-transporting ATP synthase activity, rotational mechanism"/>
    <property type="evidence" value="ECO:0007669"/>
    <property type="project" value="UniProtKB-UniRule"/>
</dbReference>
<dbReference type="SUPFAM" id="SSF52540">
    <property type="entry name" value="P-loop containing nucleoside triphosphate hydrolases"/>
    <property type="match status" value="1"/>
</dbReference>
<evidence type="ECO:0000256" key="11">
    <source>
        <dbReference type="ARBA" id="ARBA00023196"/>
    </source>
</evidence>
<name>A0A9D1T3E5_9BACT</name>
<keyword evidence="14" id="KW-1003">Cell membrane</keyword>
<dbReference type="Pfam" id="PF00306">
    <property type="entry name" value="ATP-synt_ab_C"/>
    <property type="match status" value="1"/>
</dbReference>
<evidence type="ECO:0000256" key="7">
    <source>
        <dbReference type="ARBA" id="ARBA00022840"/>
    </source>
</evidence>
<feature type="binding site" evidence="14">
    <location>
        <begin position="171"/>
        <end position="178"/>
    </location>
    <ligand>
        <name>ATP</name>
        <dbReference type="ChEBI" id="CHEBI:30616"/>
    </ligand>
</feature>
<comment type="subunit">
    <text evidence="13">F-type ATPases have 2 components, CF(1) - the catalytic core - and CF(0) - the membrane proton channel. CF(1) has five subunits: alpha(3), beta(3), gamma(1), delta(1), epsilon(1). CF(0) has four main subunits: a(1), b(1), b'(1) and c(9-12).</text>
</comment>
<dbReference type="PANTHER" id="PTHR48082:SF2">
    <property type="entry name" value="ATP SYNTHASE SUBUNIT ALPHA, MITOCHONDRIAL"/>
    <property type="match status" value="1"/>
</dbReference>
<keyword evidence="10 14" id="KW-0472">Membrane</keyword>
<evidence type="ECO:0000256" key="9">
    <source>
        <dbReference type="ARBA" id="ARBA00023065"/>
    </source>
</evidence>
<dbReference type="PROSITE" id="PS00152">
    <property type="entry name" value="ATPASE_ALPHA_BETA"/>
    <property type="match status" value="1"/>
</dbReference>
<comment type="function">
    <text evidence="1 14">Produces ATP from ADP in the presence of a proton gradient across the membrane. The alpha chain is a regulatory subunit.</text>
</comment>
<dbReference type="InterPro" id="IPR038376">
    <property type="entry name" value="ATP_synth_asu_C_sf"/>
</dbReference>
<dbReference type="Gene3D" id="2.40.30.20">
    <property type="match status" value="1"/>
</dbReference>
<keyword evidence="8 14" id="KW-1278">Translocase</keyword>
<dbReference type="InterPro" id="IPR023366">
    <property type="entry name" value="ATP_synth_asu-like_sf"/>
</dbReference>
<dbReference type="Gene3D" id="1.20.150.20">
    <property type="entry name" value="ATP synthase alpha/beta chain, C-terminal domain"/>
    <property type="match status" value="1"/>
</dbReference>
<evidence type="ECO:0000313" key="19">
    <source>
        <dbReference type="Proteomes" id="UP000886845"/>
    </source>
</evidence>
<dbReference type="InterPro" id="IPR020003">
    <property type="entry name" value="ATPase_a/bsu_AS"/>
</dbReference>
<keyword evidence="4 14" id="KW-0813">Transport</keyword>
<evidence type="ECO:0000256" key="13">
    <source>
        <dbReference type="ARBA" id="ARBA00026013"/>
    </source>
</evidence>
<comment type="similarity">
    <text evidence="3 14">Belongs to the ATPase alpha/beta chains family.</text>
</comment>
<dbReference type="InterPro" id="IPR027417">
    <property type="entry name" value="P-loop_NTPase"/>
</dbReference>
<dbReference type="CDD" id="cd18113">
    <property type="entry name" value="ATP-synt_F1_alpha_C"/>
    <property type="match status" value="1"/>
</dbReference>
<reference evidence="18" key="2">
    <citation type="journal article" date="2021" name="PeerJ">
        <title>Extensive microbial diversity within the chicken gut microbiome revealed by metagenomics and culture.</title>
        <authorList>
            <person name="Gilroy R."/>
            <person name="Ravi A."/>
            <person name="Getino M."/>
            <person name="Pursley I."/>
            <person name="Horton D.L."/>
            <person name="Alikhan N.F."/>
            <person name="Baker D."/>
            <person name="Gharbi K."/>
            <person name="Hall N."/>
            <person name="Watson M."/>
            <person name="Adriaenssens E.M."/>
            <person name="Foster-Nyarko E."/>
            <person name="Jarju S."/>
            <person name="Secka A."/>
            <person name="Antonio M."/>
            <person name="Oren A."/>
            <person name="Chaudhuri R.R."/>
            <person name="La Ragione R."/>
            <person name="Hildebrand F."/>
            <person name="Pallen M.J."/>
        </authorList>
    </citation>
    <scope>NUCLEOTIDE SEQUENCE</scope>
    <source>
        <strain evidence="18">35461</strain>
    </source>
</reference>
<dbReference type="Gene3D" id="3.40.50.300">
    <property type="entry name" value="P-loop containing nucleotide triphosphate hydrolases"/>
    <property type="match status" value="1"/>
</dbReference>
<dbReference type="SUPFAM" id="SSF50615">
    <property type="entry name" value="N-terminal domain of alpha and beta subunits of F1 ATP synthase"/>
    <property type="match status" value="1"/>
</dbReference>
<keyword evidence="11 14" id="KW-0139">CF(1)</keyword>
<dbReference type="InterPro" id="IPR036121">
    <property type="entry name" value="ATPase_F1/V1/A1_a/bsu_N_sf"/>
</dbReference>
<protein>
    <recommendedName>
        <fullName evidence="14">ATP synthase subunit alpha</fullName>
        <ecNumber evidence="14">7.1.2.2</ecNumber>
    </recommendedName>
    <alternativeName>
        <fullName evidence="14">ATP synthase F1 sector subunit alpha</fullName>
    </alternativeName>
    <alternativeName>
        <fullName evidence="14">F-ATPase subunit alpha</fullName>
    </alternativeName>
</protein>
<dbReference type="InterPro" id="IPR000194">
    <property type="entry name" value="ATPase_F1/V1/A1_a/bsu_nucl-bd"/>
</dbReference>
<keyword evidence="6 14" id="KW-0375">Hydrogen ion transport</keyword>
<dbReference type="NCBIfam" id="TIGR00962">
    <property type="entry name" value="atpA"/>
    <property type="match status" value="1"/>
</dbReference>
<keyword evidence="7 14" id="KW-0067">ATP-binding</keyword>
<evidence type="ECO:0000256" key="14">
    <source>
        <dbReference type="HAMAP-Rule" id="MF_01346"/>
    </source>
</evidence>
<dbReference type="GO" id="GO:0045259">
    <property type="term" value="C:proton-transporting ATP synthase complex"/>
    <property type="evidence" value="ECO:0007669"/>
    <property type="project" value="UniProtKB-KW"/>
</dbReference>
<keyword evidence="5 14" id="KW-0547">Nucleotide-binding</keyword>
<dbReference type="EC" id="7.1.2.2" evidence="14"/>
<comment type="subcellular location">
    <subcellularLocation>
        <location evidence="14">Cell membrane</location>
        <topology evidence="14">Peripheral membrane protein</topology>
    </subcellularLocation>
    <subcellularLocation>
        <location evidence="2">Membrane</location>
    </subcellularLocation>
</comment>
<comment type="catalytic activity">
    <reaction evidence="14">
        <text>ATP + H2O + 4 H(+)(in) = ADP + phosphate + 5 H(+)(out)</text>
        <dbReference type="Rhea" id="RHEA:57720"/>
        <dbReference type="ChEBI" id="CHEBI:15377"/>
        <dbReference type="ChEBI" id="CHEBI:15378"/>
        <dbReference type="ChEBI" id="CHEBI:30616"/>
        <dbReference type="ChEBI" id="CHEBI:43474"/>
        <dbReference type="ChEBI" id="CHEBI:456216"/>
        <dbReference type="EC" id="7.1.2.2"/>
    </reaction>
</comment>
<evidence type="ECO:0000256" key="5">
    <source>
        <dbReference type="ARBA" id="ARBA00022741"/>
    </source>
</evidence>
<keyword evidence="12 14" id="KW-0066">ATP synthesis</keyword>
<dbReference type="EMBL" id="DVOR01000125">
    <property type="protein sequence ID" value="HIV09238.1"/>
    <property type="molecule type" value="Genomic_DNA"/>
</dbReference>
<sequence length="508" mass="54686">MKTQLKPDELSALLRQRMEGVDKRIDTTEFGTVLTVGDGIARVDGLEGVMYNELVETENGVAGLALNLEEDVVGIAVLDSDINVREGDRFHRTGRVVSVPAGPALTGRVVDALGRPLDGKGAIAADAQMPVEAAAASIIERRNVDTPMQTGLVAIDALTPIGRGQRELIIGDRKTGKTTIAIDAILNQKGGDVHCFYVAIGQKLSTVAALHKQLEDAGAMAYTTIILANASEPAPLQYLAPYAGCAMAEYWMNRGGHALVIYDDLTKHAQAYRQMSLLLRRPPGREAFPGDVFYLHSRLLERAAQLSDEKGGGSMTALPIVETQANDISAYIPTNVISITDGQIFLEAGLFHEGQRPAINPGISVSRVGGDAQVKAMKKVAGPLRVMLAQYRELEAFSSFSSDLDAGTLEQLATGRALMHAIRQMPGSPKSVAEQVADLYAGTNKWLVRIPVTRLPDALKALHVALSESATGQAYDARFRKSPVLDDELKGLLDDLMKEVLTPFQQKK</sequence>
<dbReference type="GO" id="GO:0005886">
    <property type="term" value="C:plasma membrane"/>
    <property type="evidence" value="ECO:0007669"/>
    <property type="project" value="UniProtKB-SubCell"/>
</dbReference>
<gene>
    <name evidence="14" type="primary">atpA</name>
    <name evidence="18" type="ORF">IAC79_03900</name>
</gene>
<evidence type="ECO:0000256" key="6">
    <source>
        <dbReference type="ARBA" id="ARBA00022781"/>
    </source>
</evidence>
<dbReference type="PANTHER" id="PTHR48082">
    <property type="entry name" value="ATP SYNTHASE SUBUNIT ALPHA, MITOCHONDRIAL"/>
    <property type="match status" value="1"/>
</dbReference>